<organism evidence="2">
    <name type="scientific">uncultured Phycisphaerae bacterium</name>
    <dbReference type="NCBI Taxonomy" id="904963"/>
    <lineage>
        <taxon>Bacteria</taxon>
        <taxon>Pseudomonadati</taxon>
        <taxon>Planctomycetota</taxon>
        <taxon>Phycisphaerae</taxon>
        <taxon>environmental samples</taxon>
    </lineage>
</organism>
<feature type="transmembrane region" description="Helical" evidence="1">
    <location>
        <begin position="7"/>
        <end position="27"/>
    </location>
</feature>
<keyword evidence="1" id="KW-0812">Transmembrane</keyword>
<evidence type="ECO:0000256" key="1">
    <source>
        <dbReference type="SAM" id="Phobius"/>
    </source>
</evidence>
<keyword evidence="1" id="KW-1133">Transmembrane helix</keyword>
<reference evidence="2" key="1">
    <citation type="submission" date="2020-02" db="EMBL/GenBank/DDBJ databases">
        <authorList>
            <person name="Meier V. D."/>
        </authorList>
    </citation>
    <scope>NUCLEOTIDE SEQUENCE</scope>
    <source>
        <strain evidence="2">AVDCRST_MAG64</strain>
    </source>
</reference>
<dbReference type="PROSITE" id="PS51257">
    <property type="entry name" value="PROKAR_LIPOPROTEIN"/>
    <property type="match status" value="1"/>
</dbReference>
<dbReference type="AlphaFoldDB" id="A0A6J4P4H5"/>
<protein>
    <submittedName>
        <fullName evidence="2">Uncharacterized protein</fullName>
    </submittedName>
</protein>
<keyword evidence="1" id="KW-0472">Membrane</keyword>
<accession>A0A6J4P4H5</accession>
<gene>
    <name evidence="2" type="ORF">AVDCRST_MAG64-1778</name>
</gene>
<dbReference type="EMBL" id="CADCUQ010000386">
    <property type="protein sequence ID" value="CAA9400787.1"/>
    <property type="molecule type" value="Genomic_DNA"/>
</dbReference>
<sequence>MSTKWTVIFSVLWVLVVMVGCISFILYQVETRAWPRYQADERAAAMGGPAGVITAVTLAPLWIYWAVKRRDARAR</sequence>
<feature type="transmembrane region" description="Helical" evidence="1">
    <location>
        <begin position="47"/>
        <end position="67"/>
    </location>
</feature>
<evidence type="ECO:0000313" key="2">
    <source>
        <dbReference type="EMBL" id="CAA9400787.1"/>
    </source>
</evidence>
<name>A0A6J4P4H5_9BACT</name>
<proteinExistence type="predicted"/>